<gene>
    <name evidence="1" type="ORF">FSCOSCO3_A033865</name>
</gene>
<reference evidence="1 2" key="1">
    <citation type="submission" date="2024-01" db="EMBL/GenBank/DDBJ databases">
        <authorList>
            <person name="Alioto T."/>
            <person name="Alioto T."/>
            <person name="Gomez Garrido J."/>
        </authorList>
    </citation>
    <scope>NUCLEOTIDE SEQUENCE [LARGE SCALE GENOMIC DNA]</scope>
</reference>
<dbReference type="Proteomes" id="UP001314229">
    <property type="component" value="Unassembled WGS sequence"/>
</dbReference>
<evidence type="ECO:0000313" key="2">
    <source>
        <dbReference type="Proteomes" id="UP001314229"/>
    </source>
</evidence>
<accession>A0AAV1N7M5</accession>
<name>A0AAV1N7M5_SCOSC</name>
<sequence>MSSSSSTAADRADVELGVTALLFLGLRGTSRRFYGCGFKRDKSQRWEKNAQGQYRLKISTTKRYQTSKDKYHLKSVYERVCVQ</sequence>
<evidence type="ECO:0000313" key="1">
    <source>
        <dbReference type="EMBL" id="CAK6955582.1"/>
    </source>
</evidence>
<dbReference type="AlphaFoldDB" id="A0AAV1N7M5"/>
<comment type="caution">
    <text evidence="1">The sequence shown here is derived from an EMBL/GenBank/DDBJ whole genome shotgun (WGS) entry which is preliminary data.</text>
</comment>
<organism evidence="1 2">
    <name type="scientific">Scomber scombrus</name>
    <name type="common">Atlantic mackerel</name>
    <name type="synonym">Scomber vernalis</name>
    <dbReference type="NCBI Taxonomy" id="13677"/>
    <lineage>
        <taxon>Eukaryota</taxon>
        <taxon>Metazoa</taxon>
        <taxon>Chordata</taxon>
        <taxon>Craniata</taxon>
        <taxon>Vertebrata</taxon>
        <taxon>Euteleostomi</taxon>
        <taxon>Actinopterygii</taxon>
        <taxon>Neopterygii</taxon>
        <taxon>Teleostei</taxon>
        <taxon>Neoteleostei</taxon>
        <taxon>Acanthomorphata</taxon>
        <taxon>Pelagiaria</taxon>
        <taxon>Scombriformes</taxon>
        <taxon>Scombridae</taxon>
        <taxon>Scomber</taxon>
    </lineage>
</organism>
<proteinExistence type="predicted"/>
<protein>
    <submittedName>
        <fullName evidence="1">Uncharacterized protein</fullName>
    </submittedName>
</protein>
<keyword evidence="2" id="KW-1185">Reference proteome</keyword>
<dbReference type="EMBL" id="CAWUFR010000022">
    <property type="protein sequence ID" value="CAK6955582.1"/>
    <property type="molecule type" value="Genomic_DNA"/>
</dbReference>